<feature type="compositionally biased region" description="Low complexity" evidence="3">
    <location>
        <begin position="205"/>
        <end position="214"/>
    </location>
</feature>
<proteinExistence type="inferred from homology"/>
<feature type="region of interest" description="Disordered" evidence="3">
    <location>
        <begin position="192"/>
        <end position="239"/>
    </location>
</feature>
<keyword evidence="4" id="KW-0732">Signal</keyword>
<evidence type="ECO:0000313" key="6">
    <source>
        <dbReference type="EMBL" id="PCD02803.1"/>
    </source>
</evidence>
<comment type="similarity">
    <text evidence="1">Belongs to the transglycosylase Slt family.</text>
</comment>
<gene>
    <name evidence="6" type="ORF">COC42_12265</name>
</gene>
<dbReference type="AlphaFoldDB" id="A0A2A4B0U6"/>
<evidence type="ECO:0000259" key="5">
    <source>
        <dbReference type="Pfam" id="PF01464"/>
    </source>
</evidence>
<feature type="domain" description="Transglycosylase SLT" evidence="5">
    <location>
        <begin position="49"/>
        <end position="147"/>
    </location>
</feature>
<dbReference type="EMBL" id="NWMW01000002">
    <property type="protein sequence ID" value="PCD02803.1"/>
    <property type="molecule type" value="Genomic_DNA"/>
</dbReference>
<dbReference type="InterPro" id="IPR008258">
    <property type="entry name" value="Transglycosylase_SLT_dom_1"/>
</dbReference>
<dbReference type="OrthoDB" id="9801695at2"/>
<keyword evidence="7" id="KW-1185">Reference proteome</keyword>
<feature type="chain" id="PRO_5011997355" evidence="4">
    <location>
        <begin position="33"/>
        <end position="239"/>
    </location>
</feature>
<dbReference type="SUPFAM" id="SSF53955">
    <property type="entry name" value="Lysozyme-like"/>
    <property type="match status" value="1"/>
</dbReference>
<feature type="signal peptide" evidence="4">
    <location>
        <begin position="1"/>
        <end position="32"/>
    </location>
</feature>
<evidence type="ECO:0000313" key="7">
    <source>
        <dbReference type="Proteomes" id="UP000218366"/>
    </source>
</evidence>
<dbReference type="PANTHER" id="PTHR37423">
    <property type="entry name" value="SOLUBLE LYTIC MUREIN TRANSGLYCOSYLASE-RELATED"/>
    <property type="match status" value="1"/>
</dbReference>
<comment type="caution">
    <text evidence="6">The sequence shown here is derived from an EMBL/GenBank/DDBJ whole genome shotgun (WGS) entry which is preliminary data.</text>
</comment>
<organism evidence="6 7">
    <name type="scientific">Sphingomonas spermidinifaciens</name>
    <dbReference type="NCBI Taxonomy" id="1141889"/>
    <lineage>
        <taxon>Bacteria</taxon>
        <taxon>Pseudomonadati</taxon>
        <taxon>Pseudomonadota</taxon>
        <taxon>Alphaproteobacteria</taxon>
        <taxon>Sphingomonadales</taxon>
        <taxon>Sphingomonadaceae</taxon>
        <taxon>Sphingomonas</taxon>
    </lineage>
</organism>
<dbReference type="InterPro" id="IPR023346">
    <property type="entry name" value="Lysozyme-like_dom_sf"/>
</dbReference>
<accession>A0A2A4B0U6</accession>
<dbReference type="PANTHER" id="PTHR37423:SF2">
    <property type="entry name" value="MEMBRANE-BOUND LYTIC MUREIN TRANSGLYCOSYLASE C"/>
    <property type="match status" value="1"/>
</dbReference>
<protein>
    <submittedName>
        <fullName evidence="6">Lytic transglycosylase</fullName>
    </submittedName>
</protein>
<dbReference type="Gene3D" id="1.10.530.10">
    <property type="match status" value="1"/>
</dbReference>
<dbReference type="CDD" id="cd00254">
    <property type="entry name" value="LT-like"/>
    <property type="match status" value="1"/>
</dbReference>
<evidence type="ECO:0000256" key="1">
    <source>
        <dbReference type="ARBA" id="ARBA00007734"/>
    </source>
</evidence>
<evidence type="ECO:0000256" key="3">
    <source>
        <dbReference type="SAM" id="MobiDB-lite"/>
    </source>
</evidence>
<sequence>MPRAIGPRSGGRLSAVAWVLACIGSPLASAHAVPISATCAPSVVLDAPIARAAARFAITDALIRAVIAVESGGAVYAVSPKGAMGLMQLMPGTWAELRARYALGHDPFDPCDNIFAGTAYLRELLDRYGDPGFLAAYNAGPGRYEAYLSGRPLPAETIAYVARLSGRMIGGSAPVPVRALPDAEAWRWGGLFVGTSEPAGTDDAQPGQSSSPEPQSKPDARPSEPPRDPVFVPRTGVPK</sequence>
<feature type="compositionally biased region" description="Basic and acidic residues" evidence="3">
    <location>
        <begin position="216"/>
        <end position="227"/>
    </location>
</feature>
<evidence type="ECO:0000256" key="4">
    <source>
        <dbReference type="SAM" id="SignalP"/>
    </source>
</evidence>
<evidence type="ECO:0000256" key="2">
    <source>
        <dbReference type="ARBA" id="ARBA00009387"/>
    </source>
</evidence>
<comment type="similarity">
    <text evidence="2">Belongs to the virb1 family.</text>
</comment>
<dbReference type="Pfam" id="PF01464">
    <property type="entry name" value="SLT"/>
    <property type="match status" value="1"/>
</dbReference>
<name>A0A2A4B0U6_9SPHN</name>
<dbReference type="Proteomes" id="UP000218366">
    <property type="component" value="Unassembled WGS sequence"/>
</dbReference>
<reference evidence="6 7" key="1">
    <citation type="submission" date="2017-09" db="EMBL/GenBank/DDBJ databases">
        <title>Sphingomonas spermidinifaciens 9NM-10, whole genome shotgun sequence.</title>
        <authorList>
            <person name="Feng G."/>
            <person name="Zhu H."/>
        </authorList>
    </citation>
    <scope>NUCLEOTIDE SEQUENCE [LARGE SCALE GENOMIC DNA]</scope>
    <source>
        <strain evidence="6 7">9NM-10</strain>
    </source>
</reference>